<reference evidence="8 9" key="1">
    <citation type="submission" date="2016-10" db="EMBL/GenBank/DDBJ databases">
        <authorList>
            <person name="de Groot N.N."/>
        </authorList>
    </citation>
    <scope>NUCLEOTIDE SEQUENCE [LARGE SCALE GENOMIC DNA]</scope>
    <source>
        <strain evidence="8 9">DSM 11978</strain>
    </source>
</reference>
<name>A0A1H7NG35_9EURY</name>
<dbReference type="InterPro" id="IPR051612">
    <property type="entry name" value="Teichoic_Acid_Biosynth"/>
</dbReference>
<dbReference type="Pfam" id="PF00535">
    <property type="entry name" value="Glycos_transf_2"/>
    <property type="match status" value="1"/>
</dbReference>
<dbReference type="Proteomes" id="UP000199506">
    <property type="component" value="Unassembled WGS sequence"/>
</dbReference>
<evidence type="ECO:0000256" key="3">
    <source>
        <dbReference type="ARBA" id="ARBA00022475"/>
    </source>
</evidence>
<dbReference type="CDD" id="cd00761">
    <property type="entry name" value="Glyco_tranf_GTA_type"/>
    <property type="match status" value="1"/>
</dbReference>
<evidence type="ECO:0000313" key="8">
    <source>
        <dbReference type="EMBL" id="SEL21965.1"/>
    </source>
</evidence>
<dbReference type="GO" id="GO:0005886">
    <property type="term" value="C:plasma membrane"/>
    <property type="evidence" value="ECO:0007669"/>
    <property type="project" value="UniProtKB-SubCell"/>
</dbReference>
<dbReference type="Gene3D" id="3.40.50.12580">
    <property type="match status" value="1"/>
</dbReference>
<dbReference type="PANTHER" id="PTHR37316">
    <property type="entry name" value="TEICHOIC ACID GLYCEROL-PHOSPHATE PRIMASE"/>
    <property type="match status" value="1"/>
</dbReference>
<dbReference type="SUPFAM" id="SSF53448">
    <property type="entry name" value="Nucleotide-diphospho-sugar transferases"/>
    <property type="match status" value="1"/>
</dbReference>
<keyword evidence="3" id="KW-1003">Cell membrane</keyword>
<dbReference type="InterPro" id="IPR043148">
    <property type="entry name" value="TagF_C"/>
</dbReference>
<dbReference type="PANTHER" id="PTHR37316:SF3">
    <property type="entry name" value="TEICHOIC ACID GLYCEROL-PHOSPHATE TRANSFERASE"/>
    <property type="match status" value="1"/>
</dbReference>
<dbReference type="InterPro" id="IPR029044">
    <property type="entry name" value="Nucleotide-diphossugar_trans"/>
</dbReference>
<dbReference type="OrthoDB" id="77671at2157"/>
<dbReference type="GO" id="GO:0047355">
    <property type="term" value="F:CDP-glycerol glycerophosphotransferase activity"/>
    <property type="evidence" value="ECO:0007669"/>
    <property type="project" value="InterPro"/>
</dbReference>
<dbReference type="InterPro" id="IPR043149">
    <property type="entry name" value="TagF_N"/>
</dbReference>
<dbReference type="RefSeq" id="WP_091699772.1">
    <property type="nucleotide sequence ID" value="NZ_FOAK01000012.1"/>
</dbReference>
<comment type="similarity">
    <text evidence="2">Belongs to the CDP-glycerol glycerophosphotransferase family.</text>
</comment>
<evidence type="ECO:0000256" key="1">
    <source>
        <dbReference type="ARBA" id="ARBA00004202"/>
    </source>
</evidence>
<keyword evidence="6" id="KW-0472">Membrane</keyword>
<sequence length="731" mass="87084">MTFISIIIPFSTEKRYLRDCLNSIGEEKIDDAEIILILNGVDDSVYEFLENYNNLNINTIQFDEEIGVAKARNTGLDNASGEYVYFIDADDYLNKNSLNKLYNAAKKTNADLINGERINTSFIRNRFNEELEKPHNKPLKKGKLNNMNYSIKLLVGTKTDKQELMSCLHCLIKKDKISNIRFDENKRFFTDYEFMINVLENINEFYGVEDAFYAKRLRDDPINITSLNQEIEADDFSLHFKQYFKIKELLNNKSDSKFEILNSEVTNTIFNFYYHIFSHKFLKNKDERWRNIYFDEICEISNDFNEFINWKSKYEIKALQNRNIKSFEKFVKTRFCYVDLKRILKDHWLFNVLLYNEIYNKNEVKDNKIIFISFGGKYYSDSPKYLYEYLYENYRDKFEFIWVINDKSTKIPGNPKKVKRFSLEYYKEVAESKYWVTNGRHPARLTKKHNQVIVSTWHGTPLKRLGLDIGDVYTKNPNIKKSYIEHGEEWDYLISSNKYTSNILKSCFAYPRDVLETGYPRNDILYNAGENQINQIKESLNLPNDKKIILYAPTWRDDEFYDSGSIKFTLKLELDKLKEAIGDKYFILVRTHYFIADKLDLSEYEGFALDVSRYEDIAELYLISDLLITDYSSVFFDFANLKRPILYYTYDLEKYESMLRGFYINIHKEVPGPLLFTTEEVIDSIKNIEAVKKEYSERYDEFYERFCSIDDGNASKRIVNEVWKNKLYFDN</sequence>
<organism evidence="8 9">
    <name type="scientific">Methanobrevibacter gottschalkii</name>
    <dbReference type="NCBI Taxonomy" id="190974"/>
    <lineage>
        <taxon>Archaea</taxon>
        <taxon>Methanobacteriati</taxon>
        <taxon>Methanobacteriota</taxon>
        <taxon>Methanomada group</taxon>
        <taxon>Methanobacteria</taxon>
        <taxon>Methanobacteriales</taxon>
        <taxon>Methanobacteriaceae</taxon>
        <taxon>Methanobrevibacter</taxon>
    </lineage>
</organism>
<evidence type="ECO:0000256" key="5">
    <source>
        <dbReference type="ARBA" id="ARBA00022944"/>
    </source>
</evidence>
<dbReference type="STRING" id="190974.SAMN05216439_0186"/>
<evidence type="ECO:0000313" key="9">
    <source>
        <dbReference type="Proteomes" id="UP000199506"/>
    </source>
</evidence>
<dbReference type="Gene3D" id="3.40.50.11820">
    <property type="match status" value="1"/>
</dbReference>
<dbReference type="Pfam" id="PF04464">
    <property type="entry name" value="Glyphos_transf"/>
    <property type="match status" value="1"/>
</dbReference>
<evidence type="ECO:0000256" key="6">
    <source>
        <dbReference type="ARBA" id="ARBA00023136"/>
    </source>
</evidence>
<evidence type="ECO:0000256" key="2">
    <source>
        <dbReference type="ARBA" id="ARBA00010488"/>
    </source>
</evidence>
<feature type="domain" description="Glycosyltransferase 2-like" evidence="7">
    <location>
        <begin position="5"/>
        <end position="140"/>
    </location>
</feature>
<dbReference type="Gene3D" id="3.90.550.10">
    <property type="entry name" value="Spore Coat Polysaccharide Biosynthesis Protein SpsA, Chain A"/>
    <property type="match status" value="1"/>
</dbReference>
<dbReference type="AlphaFoldDB" id="A0A1H7NG35"/>
<evidence type="ECO:0000256" key="4">
    <source>
        <dbReference type="ARBA" id="ARBA00022679"/>
    </source>
</evidence>
<comment type="subcellular location">
    <subcellularLocation>
        <location evidence="1">Cell membrane</location>
        <topology evidence="1">Peripheral membrane protein</topology>
    </subcellularLocation>
</comment>
<dbReference type="EMBL" id="FOAK01000012">
    <property type="protein sequence ID" value="SEL21965.1"/>
    <property type="molecule type" value="Genomic_DNA"/>
</dbReference>
<accession>A0A1H7NG35</accession>
<keyword evidence="5" id="KW-0777">Teichoic acid biosynthesis</keyword>
<keyword evidence="4 8" id="KW-0808">Transferase</keyword>
<gene>
    <name evidence="8" type="ORF">SAMN05216439_0186</name>
</gene>
<dbReference type="InterPro" id="IPR007554">
    <property type="entry name" value="Glycerophosphate_synth"/>
</dbReference>
<dbReference type="InterPro" id="IPR001173">
    <property type="entry name" value="Glyco_trans_2-like"/>
</dbReference>
<protein>
    <submittedName>
        <fullName evidence="8">CDP-glycerol glycerophosphotransferase</fullName>
    </submittedName>
</protein>
<proteinExistence type="inferred from homology"/>
<dbReference type="SUPFAM" id="SSF53756">
    <property type="entry name" value="UDP-Glycosyltransferase/glycogen phosphorylase"/>
    <property type="match status" value="1"/>
</dbReference>
<evidence type="ECO:0000259" key="7">
    <source>
        <dbReference type="Pfam" id="PF00535"/>
    </source>
</evidence>